<dbReference type="EMBL" id="CP058561">
    <property type="protein sequence ID" value="QUH31665.1"/>
    <property type="molecule type" value="Genomic_DNA"/>
</dbReference>
<dbReference type="RefSeq" id="WP_212691624.1">
    <property type="nucleotide sequence ID" value="NZ_CP058561.1"/>
</dbReference>
<accession>A0A8J8MFG2</accession>
<reference evidence="1 2" key="1">
    <citation type="submission" date="2020-07" db="EMBL/GenBank/DDBJ databases">
        <title>Vallitalea guaymasensis genome.</title>
        <authorList>
            <person name="Postec A."/>
        </authorList>
    </citation>
    <scope>NUCLEOTIDE SEQUENCE [LARGE SCALE GENOMIC DNA]</scope>
    <source>
        <strain evidence="1 2">Ra1766G1</strain>
    </source>
</reference>
<evidence type="ECO:0000313" key="1">
    <source>
        <dbReference type="EMBL" id="QUH31665.1"/>
    </source>
</evidence>
<organism evidence="1 2">
    <name type="scientific">Vallitalea guaymasensis</name>
    <dbReference type="NCBI Taxonomy" id="1185412"/>
    <lineage>
        <taxon>Bacteria</taxon>
        <taxon>Bacillati</taxon>
        <taxon>Bacillota</taxon>
        <taxon>Clostridia</taxon>
        <taxon>Lachnospirales</taxon>
        <taxon>Vallitaleaceae</taxon>
        <taxon>Vallitalea</taxon>
    </lineage>
</organism>
<protein>
    <submittedName>
        <fullName evidence="1">Uncharacterized protein</fullName>
    </submittedName>
</protein>
<name>A0A8J8MFG2_9FIRM</name>
<dbReference type="Proteomes" id="UP000677305">
    <property type="component" value="Chromosome"/>
</dbReference>
<evidence type="ECO:0000313" key="2">
    <source>
        <dbReference type="Proteomes" id="UP000677305"/>
    </source>
</evidence>
<dbReference type="KEGG" id="vgu:HYG85_23155"/>
<dbReference type="AlphaFoldDB" id="A0A8J8MFG2"/>
<sequence length="276" mass="32008">MKPIIKKTIICLIIILFIISPFFQYIKSISVMKIYSYICEKDSFIKELNIDINMPGGLATSEKDWYPFVMTFNDNEGFSSFMDRKMNFTVLYNFGAFEYLNGASMLYNPDSNYYGAFYGAYFVQEADRENHKFGFLDNGDINIEEALLPGTYDINELVLGGFGLNNPISDYKIDSINQVDTYIGYNNWSVIDATVMTHGHNHRYKENYQAYIQYGKPPSKYSGKQDFPVTKFKSRIYMKYLSEKKCTVFLYAIAPNIKTIENCDKNFLQKSVLKIK</sequence>
<gene>
    <name evidence="1" type="ORF">HYG85_23155</name>
</gene>
<proteinExistence type="predicted"/>
<keyword evidence="2" id="KW-1185">Reference proteome</keyword>